<feature type="compositionally biased region" description="Acidic residues" evidence="1">
    <location>
        <begin position="101"/>
        <end position="123"/>
    </location>
</feature>
<evidence type="ECO:0000256" key="1">
    <source>
        <dbReference type="SAM" id="MobiDB-lite"/>
    </source>
</evidence>
<organism evidence="2 3">
    <name type="scientific">Candidatus Nomurabacteria bacterium RIFCSPLOWO2_01_FULL_39_17</name>
    <dbReference type="NCBI Taxonomy" id="1801770"/>
    <lineage>
        <taxon>Bacteria</taxon>
        <taxon>Candidatus Nomuraibacteriota</taxon>
    </lineage>
</organism>
<feature type="compositionally biased region" description="Basic and acidic residues" evidence="1">
    <location>
        <begin position="1"/>
        <end position="29"/>
    </location>
</feature>
<accession>A0A1F6WVM5</accession>
<feature type="region of interest" description="Disordered" evidence="1">
    <location>
        <begin position="1"/>
        <end position="40"/>
    </location>
</feature>
<proteinExistence type="predicted"/>
<dbReference type="AlphaFoldDB" id="A0A1F6WVM5"/>
<sequence>MPEKFIPEDAMPREHRDMAKKLAESHGQEGGHTIPSVKKRKMFGLRKTTFAEKQNWAGQNLWTDAILGKLKSRRFKASPTDQKEKSAIEKVANATEWADEKIEDEGEEEKMGEDREEEVEPEEDKTPGGFLETDTEKQQGDKITEVFKLAGFEEINKLTKRLWAKRNKLGLDLKDWEPYKKESKEDINKEITKVKEEEEIIGRVVDLVAGRLGESEFDLAKKIKRYINIIIEIMFERMSVSAESKNRHQLDVLDDEINDMRELIAALIRDHSRKKND</sequence>
<protein>
    <submittedName>
        <fullName evidence="2">Uncharacterized protein</fullName>
    </submittedName>
</protein>
<comment type="caution">
    <text evidence="2">The sequence shown here is derived from an EMBL/GenBank/DDBJ whole genome shotgun (WGS) entry which is preliminary data.</text>
</comment>
<name>A0A1F6WVM5_9BACT</name>
<evidence type="ECO:0000313" key="3">
    <source>
        <dbReference type="Proteomes" id="UP000179352"/>
    </source>
</evidence>
<gene>
    <name evidence="2" type="ORF">A3A01_00805</name>
</gene>
<reference evidence="2 3" key="1">
    <citation type="journal article" date="2016" name="Nat. Commun.">
        <title>Thousands of microbial genomes shed light on interconnected biogeochemical processes in an aquifer system.</title>
        <authorList>
            <person name="Anantharaman K."/>
            <person name="Brown C.T."/>
            <person name="Hug L.A."/>
            <person name="Sharon I."/>
            <person name="Castelle C.J."/>
            <person name="Probst A.J."/>
            <person name="Thomas B.C."/>
            <person name="Singh A."/>
            <person name="Wilkins M.J."/>
            <person name="Karaoz U."/>
            <person name="Brodie E.L."/>
            <person name="Williams K.H."/>
            <person name="Hubbard S.S."/>
            <person name="Banfield J.F."/>
        </authorList>
    </citation>
    <scope>NUCLEOTIDE SEQUENCE [LARGE SCALE GENOMIC DNA]</scope>
</reference>
<dbReference type="EMBL" id="MFUU01000014">
    <property type="protein sequence ID" value="OGI85927.1"/>
    <property type="molecule type" value="Genomic_DNA"/>
</dbReference>
<dbReference type="Proteomes" id="UP000179352">
    <property type="component" value="Unassembled WGS sequence"/>
</dbReference>
<feature type="region of interest" description="Disordered" evidence="1">
    <location>
        <begin position="74"/>
        <end position="137"/>
    </location>
</feature>
<evidence type="ECO:0000313" key="2">
    <source>
        <dbReference type="EMBL" id="OGI85927.1"/>
    </source>
</evidence>